<name>A0A076FA66_9BACT</name>
<evidence type="ECO:0000313" key="2">
    <source>
        <dbReference type="EMBL" id="AII15100.1"/>
    </source>
</evidence>
<dbReference type="KEGG" id="caj:CIG1485E_1267"/>
<accession>A0A076FA66</accession>
<dbReference type="SUPFAM" id="SSF52980">
    <property type="entry name" value="Restriction endonuclease-like"/>
    <property type="match status" value="1"/>
</dbReference>
<dbReference type="STRING" id="1244531.CIG2463D_1400"/>
<protein>
    <recommendedName>
        <fullName evidence="1">DUF234 domain-containing protein</fullName>
    </recommendedName>
</protein>
<evidence type="ECO:0000259" key="1">
    <source>
        <dbReference type="Pfam" id="PF03008"/>
    </source>
</evidence>
<reference evidence="3" key="1">
    <citation type="journal article" date="2014" name="Genome Announc.">
        <title>Complete Genome Sequence of Campylobacter iguaniorum Strain 1485ET, Isolated from a Bearded Dragon (Pogona vitticeps).</title>
        <authorList>
            <person name="Gilbert M.J."/>
            <person name="Miller W.G."/>
            <person name="Yee E."/>
            <person name="Kik M."/>
            <person name="Wagenaar J.A."/>
            <person name="Duim B."/>
        </authorList>
    </citation>
    <scope>NUCLEOTIDE SEQUENCE [LARGE SCALE GENOMIC DNA]</scope>
    <source>
        <strain evidence="3">1485E</strain>
    </source>
</reference>
<dbReference type="EMBL" id="CP009043">
    <property type="protein sequence ID" value="AII15100.1"/>
    <property type="molecule type" value="Genomic_DNA"/>
</dbReference>
<dbReference type="InterPro" id="IPR004256">
    <property type="entry name" value="DUF234"/>
</dbReference>
<gene>
    <name evidence="2" type="ORF">CIG1485E_1267</name>
</gene>
<dbReference type="AlphaFoldDB" id="A0A076FA66"/>
<organism evidence="2 3">
    <name type="scientific">Campylobacter iguaniorum</name>
    <dbReference type="NCBI Taxonomy" id="1244531"/>
    <lineage>
        <taxon>Bacteria</taxon>
        <taxon>Pseudomonadati</taxon>
        <taxon>Campylobacterota</taxon>
        <taxon>Epsilonproteobacteria</taxon>
        <taxon>Campylobacterales</taxon>
        <taxon>Campylobacteraceae</taxon>
        <taxon>Campylobacter</taxon>
    </lineage>
</organism>
<dbReference type="OrthoDB" id="9801758at2"/>
<dbReference type="Pfam" id="PF03008">
    <property type="entry name" value="DUF234"/>
    <property type="match status" value="1"/>
</dbReference>
<dbReference type="Proteomes" id="UP000028486">
    <property type="component" value="Chromosome"/>
</dbReference>
<dbReference type="eggNOG" id="COG1672">
    <property type="taxonomic scope" value="Bacteria"/>
</dbReference>
<dbReference type="InterPro" id="IPR011335">
    <property type="entry name" value="Restrct_endonuc-II-like"/>
</dbReference>
<sequence>MQDLDAKEHLEYYFVFGNSPINTKYPSIFEAINCEILQNYKEFQSKFKLQICPKESVKLLTKLAKSDRKRFNLTKNIPRKLATQILNELIGSGLIQIEKSKEPKPFKSKHQKLKKELRHYQIQDKIHFKDNLARFWFRFCQPNLELLEAGKFDEVLSLIKSEFEMYCSLPFELASIRLLAHHLNIPKNAFTSYWTKDDEIDIFSSIDDFIVVGEVKYKDRKICKNVLNLLKFKCEKIGIKPNLIALFSKSGFSNELLNLKDDTILLFDIDDFKDIL</sequence>
<feature type="domain" description="DUF234" evidence="1">
    <location>
        <begin position="136"/>
        <end position="221"/>
    </location>
</feature>
<proteinExistence type="predicted"/>
<dbReference type="RefSeq" id="WP_038454718.1">
    <property type="nucleotide sequence ID" value="NZ_CP009043.1"/>
</dbReference>
<dbReference type="PANTHER" id="PTHR34704">
    <property type="entry name" value="ATPASE"/>
    <property type="match status" value="1"/>
</dbReference>
<evidence type="ECO:0000313" key="3">
    <source>
        <dbReference type="Proteomes" id="UP000028486"/>
    </source>
</evidence>
<dbReference type="HOGENOM" id="CLU_071283_0_0_7"/>
<dbReference type="PANTHER" id="PTHR34704:SF1">
    <property type="entry name" value="ATPASE"/>
    <property type="match status" value="1"/>
</dbReference>
<keyword evidence="3" id="KW-1185">Reference proteome</keyword>